<keyword evidence="1" id="KW-0732">Signal</keyword>
<feature type="chain" id="PRO_5035459926" evidence="1">
    <location>
        <begin position="21"/>
        <end position="102"/>
    </location>
</feature>
<reference evidence="2" key="1">
    <citation type="submission" date="2022-01" db="EMBL/GenBank/DDBJ databases">
        <authorList>
            <person name="Braso-Vives M."/>
        </authorList>
    </citation>
    <scope>NUCLEOTIDE SEQUENCE</scope>
</reference>
<feature type="signal peptide" evidence="1">
    <location>
        <begin position="1"/>
        <end position="20"/>
    </location>
</feature>
<evidence type="ECO:0000313" key="3">
    <source>
        <dbReference type="Proteomes" id="UP000838412"/>
    </source>
</evidence>
<sequence>MRGCVVLLVVLCAFWLGADASLYTTGLRYGTYPNIREVTRRHCERGSKKYMPGSLWKDMDCYMYECNSREWAVYVDSDIGMGILYDCDEWLDETCDRKSQCH</sequence>
<accession>A0A8K0EB78</accession>
<gene>
    <name evidence="2" type="primary">Hypp7565</name>
    <name evidence="2" type="ORF">BLAG_LOCUS8051</name>
</gene>
<evidence type="ECO:0000313" key="2">
    <source>
        <dbReference type="EMBL" id="CAH1245838.1"/>
    </source>
</evidence>
<keyword evidence="3" id="KW-1185">Reference proteome</keyword>
<evidence type="ECO:0000256" key="1">
    <source>
        <dbReference type="SAM" id="SignalP"/>
    </source>
</evidence>
<dbReference type="Proteomes" id="UP000838412">
    <property type="component" value="Chromosome 14"/>
</dbReference>
<dbReference type="AlphaFoldDB" id="A0A8K0EB78"/>
<dbReference type="EMBL" id="OV696699">
    <property type="protein sequence ID" value="CAH1245838.1"/>
    <property type="molecule type" value="Genomic_DNA"/>
</dbReference>
<organism evidence="2 3">
    <name type="scientific">Branchiostoma lanceolatum</name>
    <name type="common">Common lancelet</name>
    <name type="synonym">Amphioxus lanceolatum</name>
    <dbReference type="NCBI Taxonomy" id="7740"/>
    <lineage>
        <taxon>Eukaryota</taxon>
        <taxon>Metazoa</taxon>
        <taxon>Chordata</taxon>
        <taxon>Cephalochordata</taxon>
        <taxon>Leptocardii</taxon>
        <taxon>Amphioxiformes</taxon>
        <taxon>Branchiostomatidae</taxon>
        <taxon>Branchiostoma</taxon>
    </lineage>
</organism>
<proteinExistence type="predicted"/>
<protein>
    <submittedName>
        <fullName evidence="2">Hypp7565 protein</fullName>
    </submittedName>
</protein>
<name>A0A8K0EB78_BRALA</name>